<gene>
    <name evidence="3" type="ORF">SAMN05878438_0494</name>
</gene>
<feature type="region of interest" description="Disordered" evidence="1">
    <location>
        <begin position="190"/>
        <end position="235"/>
    </location>
</feature>
<protein>
    <submittedName>
        <fullName evidence="3">UvrD-like helicase C-terminal domain-containing protein</fullName>
    </submittedName>
</protein>
<dbReference type="Pfam" id="PF13538">
    <property type="entry name" value="UvrD_C_2"/>
    <property type="match status" value="1"/>
</dbReference>
<evidence type="ECO:0000313" key="3">
    <source>
        <dbReference type="EMBL" id="SIN61320.1"/>
    </source>
</evidence>
<dbReference type="GO" id="GO:0004386">
    <property type="term" value="F:helicase activity"/>
    <property type="evidence" value="ECO:0007669"/>
    <property type="project" value="UniProtKB-KW"/>
</dbReference>
<feature type="domain" description="UvrD-like helicase C-terminal" evidence="2">
    <location>
        <begin position="114"/>
        <end position="158"/>
    </location>
</feature>
<reference evidence="3 4" key="1">
    <citation type="submission" date="2016-11" db="EMBL/GenBank/DDBJ databases">
        <authorList>
            <person name="Jaros S."/>
            <person name="Januszkiewicz K."/>
            <person name="Wedrychowicz H."/>
        </authorList>
    </citation>
    <scope>NUCLEOTIDE SEQUENCE [LARGE SCALE GENOMIC DNA]</scope>
    <source>
        <strain evidence="3 4">ACAM 239</strain>
    </source>
</reference>
<dbReference type="Gene3D" id="2.30.30.940">
    <property type="match status" value="1"/>
</dbReference>
<feature type="compositionally biased region" description="Basic and acidic residues" evidence="1">
    <location>
        <begin position="212"/>
        <end position="235"/>
    </location>
</feature>
<dbReference type="AlphaFoldDB" id="A0A1N6CRZ8"/>
<evidence type="ECO:0000313" key="4">
    <source>
        <dbReference type="Proteomes" id="UP000185024"/>
    </source>
</evidence>
<keyword evidence="3" id="KW-0067">ATP-binding</keyword>
<dbReference type="CDD" id="cd18809">
    <property type="entry name" value="SF1_C_RecD"/>
    <property type="match status" value="1"/>
</dbReference>
<accession>A0A1N6CRZ8</accession>
<keyword evidence="3" id="KW-0547">Nucleotide-binding</keyword>
<organism evidence="3 4">
    <name type="scientific">Vreelandella aquamarina</name>
    <dbReference type="NCBI Taxonomy" id="77097"/>
    <lineage>
        <taxon>Bacteria</taxon>
        <taxon>Pseudomonadati</taxon>
        <taxon>Pseudomonadota</taxon>
        <taxon>Gammaproteobacteria</taxon>
        <taxon>Oceanospirillales</taxon>
        <taxon>Halomonadaceae</taxon>
        <taxon>Vreelandella</taxon>
    </lineage>
</organism>
<keyword evidence="3" id="KW-0378">Hydrolase</keyword>
<proteinExistence type="predicted"/>
<evidence type="ECO:0000256" key="1">
    <source>
        <dbReference type="SAM" id="MobiDB-lite"/>
    </source>
</evidence>
<dbReference type="SUPFAM" id="SSF52540">
    <property type="entry name" value="P-loop containing nucleoside triphosphate hydrolases"/>
    <property type="match status" value="1"/>
</dbReference>
<dbReference type="InterPro" id="IPR027785">
    <property type="entry name" value="UvrD-like_helicase_C"/>
</dbReference>
<feature type="compositionally biased region" description="Basic and acidic residues" evidence="1">
    <location>
        <begin position="190"/>
        <end position="203"/>
    </location>
</feature>
<sequence length="235" mass="26274">MIVPERDYAVGLKRGELYRVMDTGPGNRLTVKAENGEVMSFSPARCTKLSVYAVEKAELSPGDHVRISRNVAERDLGTHERYRVKAVQPESVLIENGQGKVVKLDNKQPLPMTYGYATTVHSSQGLTADRVFANLDSKSHATVKEVYYVAMSRARHEAQVYTDSTKSLPDAIRRSADKSTALELKQLCQHGKEVKQPEHDKVVPGDSQGQKGIEHHQQPANRERSQRSHERAMGR</sequence>
<dbReference type="InterPro" id="IPR027417">
    <property type="entry name" value="P-loop_NTPase"/>
</dbReference>
<name>A0A1N6CRZ8_9GAMM</name>
<dbReference type="Gene3D" id="3.40.50.300">
    <property type="entry name" value="P-loop containing nucleotide triphosphate hydrolases"/>
    <property type="match status" value="1"/>
</dbReference>
<evidence type="ECO:0000259" key="2">
    <source>
        <dbReference type="Pfam" id="PF13538"/>
    </source>
</evidence>
<dbReference type="EMBL" id="FSQX01000001">
    <property type="protein sequence ID" value="SIN61320.1"/>
    <property type="molecule type" value="Genomic_DNA"/>
</dbReference>
<dbReference type="Proteomes" id="UP000185024">
    <property type="component" value="Unassembled WGS sequence"/>
</dbReference>
<keyword evidence="3" id="KW-0347">Helicase</keyword>